<feature type="region of interest" description="Disordered" evidence="1">
    <location>
        <begin position="61"/>
        <end position="175"/>
    </location>
</feature>
<evidence type="ECO:0000313" key="3">
    <source>
        <dbReference type="Proteomes" id="UP000835052"/>
    </source>
</evidence>
<dbReference type="OrthoDB" id="5826231at2759"/>
<feature type="region of interest" description="Disordered" evidence="1">
    <location>
        <begin position="329"/>
        <end position="369"/>
    </location>
</feature>
<proteinExistence type="predicted"/>
<evidence type="ECO:0000313" key="2">
    <source>
        <dbReference type="EMBL" id="CAD6193038.1"/>
    </source>
</evidence>
<feature type="region of interest" description="Disordered" evidence="1">
    <location>
        <begin position="251"/>
        <end position="279"/>
    </location>
</feature>
<sequence>MRRQFASRMYYANDNKFTLKGGDVIGVACGHTLAASQHGSCCKSASAYKRWRPTRSILEQIARGHKRQKEEPPTYGQPLLRSPPRRLLASSSGHLMNYDKRYSPGANDRSYSRQPAQPKSGPEARSAYYGREYPPLRSRSHTNVDADFNERQNGGFYDNRALDRSSRSKSLDNRDALREEVNEDRYGGGGAGVIIPIKREPGRSRTFDYRESPISRPREFEHHQSFDRDFDYRDRHNRDFNRDFTRRSGYEDNRISKNRDPYFPQGGESPKSYSSKQLEQVRRNVDYGLDRGYADDFGRDDFREAGGRGTIATIGGGGGGGGGGGANYRSGSHHRSWHESYGGAHDSSFGPSSGRAITHQPGPYQTSTGRPIRPIQHHRVQCCCFNFVWPPWSVESSAPPQQIYRNI</sequence>
<dbReference type="AlphaFoldDB" id="A0A8S1HFK1"/>
<protein>
    <submittedName>
        <fullName evidence="2">Uncharacterized protein</fullName>
    </submittedName>
</protein>
<evidence type="ECO:0000256" key="1">
    <source>
        <dbReference type="SAM" id="MobiDB-lite"/>
    </source>
</evidence>
<feature type="compositionally biased region" description="Basic and acidic residues" evidence="1">
    <location>
        <begin position="251"/>
        <end position="260"/>
    </location>
</feature>
<organism evidence="2 3">
    <name type="scientific">Caenorhabditis auriculariae</name>
    <dbReference type="NCBI Taxonomy" id="2777116"/>
    <lineage>
        <taxon>Eukaryota</taxon>
        <taxon>Metazoa</taxon>
        <taxon>Ecdysozoa</taxon>
        <taxon>Nematoda</taxon>
        <taxon>Chromadorea</taxon>
        <taxon>Rhabditida</taxon>
        <taxon>Rhabditina</taxon>
        <taxon>Rhabditomorpha</taxon>
        <taxon>Rhabditoidea</taxon>
        <taxon>Rhabditidae</taxon>
        <taxon>Peloderinae</taxon>
        <taxon>Caenorhabditis</taxon>
    </lineage>
</organism>
<feature type="compositionally biased region" description="Low complexity" evidence="1">
    <location>
        <begin position="78"/>
        <end position="92"/>
    </location>
</feature>
<accession>A0A8S1HFK1</accession>
<dbReference type="EMBL" id="CAJGYM010000032">
    <property type="protein sequence ID" value="CAD6193038.1"/>
    <property type="molecule type" value="Genomic_DNA"/>
</dbReference>
<comment type="caution">
    <text evidence="2">The sequence shown here is derived from an EMBL/GenBank/DDBJ whole genome shotgun (WGS) entry which is preliminary data.</text>
</comment>
<keyword evidence="3" id="KW-1185">Reference proteome</keyword>
<gene>
    <name evidence="2" type="ORF">CAUJ_LOCUS8957</name>
</gene>
<reference evidence="2" key="1">
    <citation type="submission" date="2020-10" db="EMBL/GenBank/DDBJ databases">
        <authorList>
            <person name="Kikuchi T."/>
        </authorList>
    </citation>
    <scope>NUCLEOTIDE SEQUENCE</scope>
    <source>
        <strain evidence="2">NKZ352</strain>
    </source>
</reference>
<feature type="compositionally biased region" description="Basic and acidic residues" evidence="1">
    <location>
        <begin position="160"/>
        <end position="175"/>
    </location>
</feature>
<dbReference type="Proteomes" id="UP000835052">
    <property type="component" value="Unassembled WGS sequence"/>
</dbReference>
<name>A0A8S1HFK1_9PELO</name>